<name>A0A401PLK3_SCYTO</name>
<keyword evidence="2" id="KW-1185">Reference proteome</keyword>
<comment type="caution">
    <text evidence="1">The sequence shown here is derived from an EMBL/GenBank/DDBJ whole genome shotgun (WGS) entry which is preliminary data.</text>
</comment>
<organism evidence="1 2">
    <name type="scientific">Scyliorhinus torazame</name>
    <name type="common">Cloudy catshark</name>
    <name type="synonym">Catulus torazame</name>
    <dbReference type="NCBI Taxonomy" id="75743"/>
    <lineage>
        <taxon>Eukaryota</taxon>
        <taxon>Metazoa</taxon>
        <taxon>Chordata</taxon>
        <taxon>Craniata</taxon>
        <taxon>Vertebrata</taxon>
        <taxon>Chondrichthyes</taxon>
        <taxon>Elasmobranchii</taxon>
        <taxon>Galeomorphii</taxon>
        <taxon>Galeoidea</taxon>
        <taxon>Carcharhiniformes</taxon>
        <taxon>Scyliorhinidae</taxon>
        <taxon>Scyliorhinus</taxon>
    </lineage>
</organism>
<reference evidence="1 2" key="1">
    <citation type="journal article" date="2018" name="Nat. Ecol. Evol.">
        <title>Shark genomes provide insights into elasmobranch evolution and the origin of vertebrates.</title>
        <authorList>
            <person name="Hara Y"/>
            <person name="Yamaguchi K"/>
            <person name="Onimaru K"/>
            <person name="Kadota M"/>
            <person name="Koyanagi M"/>
            <person name="Keeley SD"/>
            <person name="Tatsumi K"/>
            <person name="Tanaka K"/>
            <person name="Motone F"/>
            <person name="Kageyama Y"/>
            <person name="Nozu R"/>
            <person name="Adachi N"/>
            <person name="Nishimura O"/>
            <person name="Nakagawa R"/>
            <person name="Tanegashima C"/>
            <person name="Kiyatake I"/>
            <person name="Matsumoto R"/>
            <person name="Murakumo K"/>
            <person name="Nishida K"/>
            <person name="Terakita A"/>
            <person name="Kuratani S"/>
            <person name="Sato K"/>
            <person name="Hyodo S Kuraku.S."/>
        </authorList>
    </citation>
    <scope>NUCLEOTIDE SEQUENCE [LARGE SCALE GENOMIC DNA]</scope>
</reference>
<protein>
    <submittedName>
        <fullName evidence="1">Uncharacterized protein</fullName>
    </submittedName>
</protein>
<accession>A0A401PLK3</accession>
<evidence type="ECO:0000313" key="2">
    <source>
        <dbReference type="Proteomes" id="UP000288216"/>
    </source>
</evidence>
<dbReference type="EMBL" id="BFAA01000803">
    <property type="protein sequence ID" value="GCB73971.1"/>
    <property type="molecule type" value="Genomic_DNA"/>
</dbReference>
<dbReference type="AlphaFoldDB" id="A0A401PLK3"/>
<dbReference type="Proteomes" id="UP000288216">
    <property type="component" value="Unassembled WGS sequence"/>
</dbReference>
<proteinExistence type="predicted"/>
<gene>
    <name evidence="1" type="ORF">scyTo_0003055</name>
</gene>
<evidence type="ECO:0000313" key="1">
    <source>
        <dbReference type="EMBL" id="GCB73971.1"/>
    </source>
</evidence>
<sequence length="71" mass="8171">MRAMTPTKQRYVQIEKECLDLLIGSSTFIHHRNGRAVSPKEEQQSASEFPQITIDTELLKPKGQQQDVFLQ</sequence>